<keyword evidence="3" id="KW-1185">Reference proteome</keyword>
<dbReference type="GO" id="GO:0046982">
    <property type="term" value="F:protein heterodimerization activity"/>
    <property type="evidence" value="ECO:0007669"/>
    <property type="project" value="InterPro"/>
</dbReference>
<dbReference type="EMBL" id="CAKASE010000047">
    <property type="protein sequence ID" value="CAG9562081.1"/>
    <property type="molecule type" value="Genomic_DNA"/>
</dbReference>
<dbReference type="Pfam" id="PF15630">
    <property type="entry name" value="CENP-S"/>
    <property type="match status" value="1"/>
</dbReference>
<dbReference type="InterPro" id="IPR029003">
    <property type="entry name" value="CENP-S/Mhf1"/>
</dbReference>
<dbReference type="Proteomes" id="UP000789524">
    <property type="component" value="Unassembled WGS sequence"/>
</dbReference>
<protein>
    <recommendedName>
        <fullName evidence="1">Centromere protein S</fullName>
    </recommendedName>
</protein>
<evidence type="ECO:0000313" key="3">
    <source>
        <dbReference type="Proteomes" id="UP000789524"/>
    </source>
</evidence>
<dbReference type="OrthoDB" id="1872155at2759"/>
<reference evidence="2" key="1">
    <citation type="submission" date="2021-09" db="EMBL/GenBank/DDBJ databases">
        <authorList>
            <person name="Martin H S."/>
        </authorList>
    </citation>
    <scope>NUCLEOTIDE SEQUENCE</scope>
</reference>
<organism evidence="2 3">
    <name type="scientific">Danaus chrysippus</name>
    <name type="common">African queen</name>
    <dbReference type="NCBI Taxonomy" id="151541"/>
    <lineage>
        <taxon>Eukaryota</taxon>
        <taxon>Metazoa</taxon>
        <taxon>Ecdysozoa</taxon>
        <taxon>Arthropoda</taxon>
        <taxon>Hexapoda</taxon>
        <taxon>Insecta</taxon>
        <taxon>Pterygota</taxon>
        <taxon>Neoptera</taxon>
        <taxon>Endopterygota</taxon>
        <taxon>Lepidoptera</taxon>
        <taxon>Glossata</taxon>
        <taxon>Ditrysia</taxon>
        <taxon>Papilionoidea</taxon>
        <taxon>Nymphalidae</taxon>
        <taxon>Danainae</taxon>
        <taxon>Danaini</taxon>
        <taxon>Danaina</taxon>
        <taxon>Danaus</taxon>
        <taxon>Anosia</taxon>
    </lineage>
</organism>
<dbReference type="AlphaFoldDB" id="A0A8J2QLJ6"/>
<dbReference type="InterPro" id="IPR009072">
    <property type="entry name" value="Histone-fold"/>
</dbReference>
<gene>
    <name evidence="2" type="ORF">DCHRY22_LOCUS3483</name>
</gene>
<dbReference type="GO" id="GO:0071821">
    <property type="term" value="C:FANCM-MHF complex"/>
    <property type="evidence" value="ECO:0007669"/>
    <property type="project" value="InterPro"/>
</dbReference>
<proteinExistence type="predicted"/>
<name>A0A8J2QLJ6_9NEOP</name>
<evidence type="ECO:0000256" key="1">
    <source>
        <dbReference type="ARBA" id="ARBA00016400"/>
    </source>
</evidence>
<comment type="caution">
    <text evidence="2">The sequence shown here is derived from an EMBL/GenBank/DDBJ whole genome shotgun (WGS) entry which is preliminary data.</text>
</comment>
<dbReference type="Gene3D" id="1.10.20.10">
    <property type="entry name" value="Histone, subunit A"/>
    <property type="match status" value="1"/>
</dbReference>
<accession>A0A8J2QLJ6</accession>
<evidence type="ECO:0000313" key="2">
    <source>
        <dbReference type="EMBL" id="CAG9562081.1"/>
    </source>
</evidence>
<sequence length="68" mass="7835">MTTYEELTTDKKVRVALHRDVNKICTDTCHYNGFSINSGPVAIVAELVYKKLLTYGLDLEAFAKYWIY</sequence>